<dbReference type="InterPro" id="IPR015422">
    <property type="entry name" value="PyrdxlP-dep_Trfase_small"/>
</dbReference>
<dbReference type="PIRSF" id="PIRSF000521">
    <property type="entry name" value="Transaminase_4ab_Lys_Orn"/>
    <property type="match status" value="1"/>
</dbReference>
<keyword evidence="2 5" id="KW-0028">Amino-acid biosynthesis</keyword>
<evidence type="ECO:0000313" key="7">
    <source>
        <dbReference type="Proteomes" id="UP000676649"/>
    </source>
</evidence>
<reference evidence="6" key="1">
    <citation type="submission" date="2021-04" db="EMBL/GenBank/DDBJ databases">
        <title>Draft genome sequence data of methanotrophic Methylovulum sp. strain S1L and Methylomonas sp. strain S2AM isolated from boreal lake water columns.</title>
        <authorList>
            <person name="Rissanen A.J."/>
            <person name="Mangayil R."/>
            <person name="Svenning M.M."/>
            <person name="Khanongnuch R."/>
        </authorList>
    </citation>
    <scope>NUCLEOTIDE SEQUENCE</scope>
    <source>
        <strain evidence="6">S2AM</strain>
    </source>
</reference>
<gene>
    <name evidence="5" type="primary">argD</name>
    <name evidence="6" type="ORF">KEF85_11950</name>
</gene>
<evidence type="ECO:0000256" key="2">
    <source>
        <dbReference type="ARBA" id="ARBA00022605"/>
    </source>
</evidence>
<comment type="miscellaneous">
    <text evidence="5">May also have succinyldiaminopimelate aminotransferase activity, thus carrying out the corresponding step in lysine biosynthesis.</text>
</comment>
<dbReference type="CDD" id="cd00610">
    <property type="entry name" value="OAT_like"/>
    <property type="match status" value="1"/>
</dbReference>
<comment type="cofactor">
    <cofactor evidence="5">
        <name>pyridoxal 5'-phosphate</name>
        <dbReference type="ChEBI" id="CHEBI:597326"/>
    </cofactor>
    <text evidence="5">Binds 1 pyridoxal phosphate per subunit.</text>
</comment>
<evidence type="ECO:0000256" key="3">
    <source>
        <dbReference type="ARBA" id="ARBA00022679"/>
    </source>
</evidence>
<keyword evidence="5" id="KW-0055">Arginine biosynthesis</keyword>
<feature type="binding site" evidence="5">
    <location>
        <position position="131"/>
    </location>
    <ligand>
        <name>N(2)-acetyl-L-ornithine</name>
        <dbReference type="ChEBI" id="CHEBI:57805"/>
    </ligand>
</feature>
<dbReference type="HAMAP" id="MF_01107">
    <property type="entry name" value="ArgD_aminotrans_3"/>
    <property type="match status" value="1"/>
</dbReference>
<dbReference type="Gene3D" id="3.40.640.10">
    <property type="entry name" value="Type I PLP-dependent aspartate aminotransferase-like (Major domain)"/>
    <property type="match status" value="1"/>
</dbReference>
<feature type="binding site" evidence="5">
    <location>
        <position position="272"/>
    </location>
    <ligand>
        <name>N(2)-acetyl-L-ornithine</name>
        <dbReference type="ChEBI" id="CHEBI:57805"/>
    </ligand>
</feature>
<dbReference type="GO" id="GO:0030170">
    <property type="term" value="F:pyridoxal phosphate binding"/>
    <property type="evidence" value="ECO:0007669"/>
    <property type="project" value="InterPro"/>
</dbReference>
<dbReference type="KEGG" id="mpad:KEF85_11950"/>
<evidence type="ECO:0000313" key="6">
    <source>
        <dbReference type="EMBL" id="QWF70061.1"/>
    </source>
</evidence>
<evidence type="ECO:0000256" key="4">
    <source>
        <dbReference type="ARBA" id="ARBA00022898"/>
    </source>
</evidence>
<feature type="binding site" evidence="5">
    <location>
        <position position="273"/>
    </location>
    <ligand>
        <name>pyridoxal 5'-phosphate</name>
        <dbReference type="ChEBI" id="CHEBI:597326"/>
    </ligand>
</feature>
<dbReference type="NCBIfam" id="NF002874">
    <property type="entry name" value="PRK03244.1"/>
    <property type="match status" value="1"/>
</dbReference>
<dbReference type="PANTHER" id="PTHR11986">
    <property type="entry name" value="AMINOTRANSFERASE CLASS III"/>
    <property type="match status" value="1"/>
</dbReference>
<keyword evidence="5" id="KW-0963">Cytoplasm</keyword>
<dbReference type="RefSeq" id="WP_215580863.1">
    <property type="nucleotide sequence ID" value="NZ_CP073754.1"/>
</dbReference>
<keyword evidence="1 5" id="KW-0032">Aminotransferase</keyword>
<dbReference type="Gene3D" id="3.90.1150.10">
    <property type="entry name" value="Aspartate Aminotransferase, domain 1"/>
    <property type="match status" value="1"/>
</dbReference>
<dbReference type="GO" id="GO:0003992">
    <property type="term" value="F:N2-acetyl-L-ornithine:2-oxoglutarate 5-aminotransferase activity"/>
    <property type="evidence" value="ECO:0007669"/>
    <property type="project" value="UniProtKB-UniRule"/>
</dbReference>
<dbReference type="FunFam" id="3.40.640.10:FF:000004">
    <property type="entry name" value="Acetylornithine aminotransferase"/>
    <property type="match status" value="1"/>
</dbReference>
<comment type="similarity">
    <text evidence="5">Belongs to the class-III pyridoxal-phosphate-dependent aminotransferase family. ArgD subfamily.</text>
</comment>
<accession>A0A975MMI4</accession>
<dbReference type="InterPro" id="IPR015424">
    <property type="entry name" value="PyrdxlP-dep_Trfase"/>
</dbReference>
<dbReference type="InterPro" id="IPR050103">
    <property type="entry name" value="Class-III_PLP-dep_AT"/>
</dbReference>
<keyword evidence="7" id="KW-1185">Reference proteome</keyword>
<name>A0A975MMI4_9GAMM</name>
<keyword evidence="4 5" id="KW-0663">Pyridoxal phosphate</keyword>
<dbReference type="Pfam" id="PF00202">
    <property type="entry name" value="Aminotran_3"/>
    <property type="match status" value="1"/>
</dbReference>
<keyword evidence="3 5" id="KW-0808">Transferase</keyword>
<dbReference type="PANTHER" id="PTHR11986:SF79">
    <property type="entry name" value="ACETYLORNITHINE AMINOTRANSFERASE, MITOCHONDRIAL"/>
    <property type="match status" value="1"/>
</dbReference>
<sequence length="390" mass="41703">MTNHLMATYARQAVTFERGAGAWLWDVDGRRYLDAVAGVAVCNLGHAHPAIQQALSEQSGKLVHTSNLYAIDLQTKLADELSRLTGMEKVFFGNSGAEANEAAIKIARKYAQQRGIDKPVIVTMEKSFHGRTMATLSASGNTKIQQGFAPLLPGFIHVPYNDIEAVKAAVAADNNIVAIMVEPVQGEGGVNIPAADYLSQLRELCDQHHLLLILDEIQTGVGRTGRFMAYQHSQILPDVCTMAKALGNGVPIGACLARGQAAEIFTAGSHGSTFGGNPLACSAGLAVLSTLENSRLIADAQQKGEQICAQIAEKTKGNQVVRQIRYLGLMIGIELDRPCSELVAKALTKGLLINVTADNVIRLLPPLLIDTQQIDLLTDGLAALIQESYA</sequence>
<dbReference type="GO" id="GO:0006526">
    <property type="term" value="P:L-arginine biosynthetic process"/>
    <property type="evidence" value="ECO:0007669"/>
    <property type="project" value="UniProtKB-UniRule"/>
</dbReference>
<dbReference type="GO" id="GO:0005737">
    <property type="term" value="C:cytoplasm"/>
    <property type="evidence" value="ECO:0007669"/>
    <property type="project" value="UniProtKB-SubCell"/>
</dbReference>
<feature type="binding site" evidence="5">
    <location>
        <position position="128"/>
    </location>
    <ligand>
        <name>pyridoxal 5'-phosphate</name>
        <dbReference type="ChEBI" id="CHEBI:597326"/>
    </ligand>
</feature>
<proteinExistence type="inferred from homology"/>
<comment type="catalytic activity">
    <reaction evidence="5">
        <text>N(2)-acetyl-L-ornithine + 2-oxoglutarate = N-acetyl-L-glutamate 5-semialdehyde + L-glutamate</text>
        <dbReference type="Rhea" id="RHEA:18049"/>
        <dbReference type="ChEBI" id="CHEBI:16810"/>
        <dbReference type="ChEBI" id="CHEBI:29123"/>
        <dbReference type="ChEBI" id="CHEBI:29985"/>
        <dbReference type="ChEBI" id="CHEBI:57805"/>
        <dbReference type="EC" id="2.6.1.11"/>
    </reaction>
</comment>
<dbReference type="InterPro" id="IPR004636">
    <property type="entry name" value="AcOrn/SuccOrn_fam"/>
</dbReference>
<dbReference type="NCBIfam" id="NF002325">
    <property type="entry name" value="PRK01278.1"/>
    <property type="match status" value="1"/>
</dbReference>
<dbReference type="EMBL" id="CP073754">
    <property type="protein sequence ID" value="QWF70061.1"/>
    <property type="molecule type" value="Genomic_DNA"/>
</dbReference>
<dbReference type="Proteomes" id="UP000676649">
    <property type="component" value="Chromosome"/>
</dbReference>
<feature type="modified residue" description="N6-(pyridoxal phosphate)lysine" evidence="5">
    <location>
        <position position="244"/>
    </location>
</feature>
<feature type="binding site" evidence="5">
    <location>
        <begin position="96"/>
        <end position="97"/>
    </location>
    <ligand>
        <name>pyridoxal 5'-phosphate</name>
        <dbReference type="ChEBI" id="CHEBI:597326"/>
    </ligand>
</feature>
<evidence type="ECO:0000256" key="1">
    <source>
        <dbReference type="ARBA" id="ARBA00022576"/>
    </source>
</evidence>
<evidence type="ECO:0000256" key="5">
    <source>
        <dbReference type="HAMAP-Rule" id="MF_01107"/>
    </source>
</evidence>
<dbReference type="GO" id="GO:0042802">
    <property type="term" value="F:identical protein binding"/>
    <property type="evidence" value="ECO:0007669"/>
    <property type="project" value="TreeGrafter"/>
</dbReference>
<dbReference type="NCBIfam" id="TIGR00707">
    <property type="entry name" value="argD"/>
    <property type="match status" value="1"/>
</dbReference>
<comment type="subcellular location">
    <subcellularLocation>
        <location evidence="5">Cytoplasm</location>
    </subcellularLocation>
</comment>
<dbReference type="SUPFAM" id="SSF53383">
    <property type="entry name" value="PLP-dependent transferases"/>
    <property type="match status" value="1"/>
</dbReference>
<dbReference type="InterPro" id="IPR015421">
    <property type="entry name" value="PyrdxlP-dep_Trfase_major"/>
</dbReference>
<dbReference type="InterPro" id="IPR005814">
    <property type="entry name" value="Aminotrans_3"/>
</dbReference>
<comment type="subunit">
    <text evidence="5">Homodimer.</text>
</comment>
<dbReference type="AlphaFoldDB" id="A0A975MMI4"/>
<protein>
    <recommendedName>
        <fullName evidence="5">Acetylornithine aminotransferase</fullName>
        <shortName evidence="5">ACOAT</shortName>
        <ecNumber evidence="5">2.6.1.11</ecNumber>
    </recommendedName>
</protein>
<dbReference type="EC" id="2.6.1.11" evidence="5"/>
<organism evidence="6 7">
    <name type="scientific">Methylomonas paludis</name>
    <dbReference type="NCBI Taxonomy" id="1173101"/>
    <lineage>
        <taxon>Bacteria</taxon>
        <taxon>Pseudomonadati</taxon>
        <taxon>Pseudomonadota</taxon>
        <taxon>Gammaproteobacteria</taxon>
        <taxon>Methylococcales</taxon>
        <taxon>Methylococcaceae</taxon>
        <taxon>Methylomonas</taxon>
    </lineage>
</organism>
<feature type="binding site" evidence="5">
    <location>
        <begin position="215"/>
        <end position="218"/>
    </location>
    <ligand>
        <name>pyridoxal 5'-phosphate</name>
        <dbReference type="ChEBI" id="CHEBI:597326"/>
    </ligand>
</feature>
<comment type="pathway">
    <text evidence="5">Amino-acid biosynthesis; L-arginine biosynthesis; N(2)-acetyl-L-ornithine from L-glutamate: step 4/4.</text>
</comment>